<protein>
    <submittedName>
        <fullName evidence="2">Uncharacterized protein</fullName>
    </submittedName>
</protein>
<organism evidence="2 3">
    <name type="scientific">Segatella copri</name>
    <dbReference type="NCBI Taxonomy" id="165179"/>
    <lineage>
        <taxon>Bacteria</taxon>
        <taxon>Pseudomonadati</taxon>
        <taxon>Bacteroidota</taxon>
        <taxon>Bacteroidia</taxon>
        <taxon>Bacteroidales</taxon>
        <taxon>Prevotellaceae</taxon>
        <taxon>Segatella</taxon>
    </lineage>
</organism>
<keyword evidence="1" id="KW-0812">Transmembrane</keyword>
<feature type="transmembrane region" description="Helical" evidence="1">
    <location>
        <begin position="50"/>
        <end position="76"/>
    </location>
</feature>
<accession>A0AAP3F6Z4</accession>
<keyword evidence="1" id="KW-0472">Membrane</keyword>
<dbReference type="Proteomes" id="UP001209344">
    <property type="component" value="Unassembled WGS sequence"/>
</dbReference>
<evidence type="ECO:0000313" key="2">
    <source>
        <dbReference type="EMBL" id="MCW4129340.1"/>
    </source>
</evidence>
<evidence type="ECO:0000256" key="1">
    <source>
        <dbReference type="SAM" id="Phobius"/>
    </source>
</evidence>
<evidence type="ECO:0000313" key="3">
    <source>
        <dbReference type="Proteomes" id="UP001209344"/>
    </source>
</evidence>
<dbReference type="AlphaFoldDB" id="A0AAP3F6Z4"/>
<sequence>MDYQQIIEKNDKKITFFCKKTRESELLYVFFLIFAEKNSDSSYRFNRLKFIIMSQSVLFFIIVLVIVFAVMVSSYFHKRHHEFNMGDIEKAVRGAYPAGVRSITKDELVKGVKKHFHCSSKDAYYIIGVARRKKLVDIAADHVTLL</sequence>
<keyword evidence="1" id="KW-1133">Transmembrane helix</keyword>
<proteinExistence type="predicted"/>
<comment type="caution">
    <text evidence="2">The sequence shown here is derived from an EMBL/GenBank/DDBJ whole genome shotgun (WGS) entry which is preliminary data.</text>
</comment>
<dbReference type="EMBL" id="JAPDVK010000004">
    <property type="protein sequence ID" value="MCW4129340.1"/>
    <property type="molecule type" value="Genomic_DNA"/>
</dbReference>
<dbReference type="RefSeq" id="WP_264966849.1">
    <property type="nucleotide sequence ID" value="NZ_JAPDVK010000004.1"/>
</dbReference>
<gene>
    <name evidence="2" type="ORF">ONT16_14040</name>
</gene>
<name>A0AAP3F6Z4_9BACT</name>
<reference evidence="2" key="1">
    <citation type="submission" date="2022-11" db="EMBL/GenBank/DDBJ databases">
        <title>Genomic repertoires linked with pathogenic potency of arthritogenic Prevotella copri isolated from the gut of rheumatoid arthritis patients.</title>
        <authorList>
            <person name="Nii T."/>
            <person name="Maeda Y."/>
            <person name="Motooka D."/>
            <person name="Naito M."/>
            <person name="Matsumoto Y."/>
            <person name="Ogawa T."/>
            <person name="Oguro-Igashira E."/>
            <person name="Kishikawa T."/>
            <person name="Yamashita M."/>
            <person name="Koizumi S."/>
            <person name="Kurakawa T."/>
            <person name="Okumura R."/>
            <person name="Kayama H."/>
            <person name="Murakami M."/>
            <person name="Sakaguchi T."/>
            <person name="Das B."/>
            <person name="Nakamura S."/>
            <person name="Okada Y."/>
            <person name="Kumanogoh A."/>
            <person name="Takeda K."/>
        </authorList>
    </citation>
    <scope>NUCLEOTIDE SEQUENCE</scope>
    <source>
        <strain evidence="2">F3-75</strain>
    </source>
</reference>